<accession>A0A1X1W7Q9</accession>
<organism evidence="2 3">
    <name type="scientific">Mycobacterium gordonae</name>
    <dbReference type="NCBI Taxonomy" id="1778"/>
    <lineage>
        <taxon>Bacteria</taxon>
        <taxon>Bacillati</taxon>
        <taxon>Actinomycetota</taxon>
        <taxon>Actinomycetes</taxon>
        <taxon>Mycobacteriales</taxon>
        <taxon>Mycobacteriaceae</taxon>
        <taxon>Mycobacterium</taxon>
    </lineage>
</organism>
<dbReference type="SUPFAM" id="SSF46785">
    <property type="entry name" value="Winged helix' DNA-binding domain"/>
    <property type="match status" value="1"/>
</dbReference>
<dbReference type="AlphaFoldDB" id="A0A1X1W7Q9"/>
<comment type="caution">
    <text evidence="2">The sequence shown here is derived from an EMBL/GenBank/DDBJ whole genome shotgun (WGS) entry which is preliminary data.</text>
</comment>
<dbReference type="InterPro" id="IPR043519">
    <property type="entry name" value="NT_sf"/>
</dbReference>
<dbReference type="PROSITE" id="PS50987">
    <property type="entry name" value="HTH_ARSR_2"/>
    <property type="match status" value="1"/>
</dbReference>
<gene>
    <name evidence="2" type="ORF">AWC08_28650</name>
</gene>
<reference evidence="2 3" key="1">
    <citation type="submission" date="2016-01" db="EMBL/GenBank/DDBJ databases">
        <title>The new phylogeny of the genus Mycobacterium.</title>
        <authorList>
            <person name="Tarcisio F."/>
            <person name="Conor M."/>
            <person name="Antonella G."/>
            <person name="Elisabetta G."/>
            <person name="Giulia F.S."/>
            <person name="Sara T."/>
            <person name="Anna F."/>
            <person name="Clotilde B."/>
            <person name="Roberto B."/>
            <person name="Veronica D.S."/>
            <person name="Fabio R."/>
            <person name="Monica P."/>
            <person name="Olivier J."/>
            <person name="Enrico T."/>
            <person name="Nicola S."/>
        </authorList>
    </citation>
    <scope>NUCLEOTIDE SEQUENCE [LARGE SCALE GENOMIC DNA]</scope>
    <source>
        <strain evidence="2 3">DSM 44160</strain>
    </source>
</reference>
<dbReference type="Proteomes" id="UP000193928">
    <property type="component" value="Unassembled WGS sequence"/>
</dbReference>
<dbReference type="EMBL" id="LQOY01000110">
    <property type="protein sequence ID" value="ORV82626.1"/>
    <property type="molecule type" value="Genomic_DNA"/>
</dbReference>
<keyword evidence="3" id="KW-1185">Reference proteome</keyword>
<dbReference type="InterPro" id="IPR002934">
    <property type="entry name" value="Polymerase_NTP_transf_dom"/>
</dbReference>
<feature type="domain" description="HTH arsR-type" evidence="1">
    <location>
        <begin position="1"/>
        <end position="92"/>
    </location>
</feature>
<sequence>MRTSALLPILRSQLQGGLLAQLYLHPESEYSLSEVAKYVGASVTAVHHEVERLVAAGLVDERRYGNMRLIRAAQSRLTRPLTELLALTYGPIAVLPDELAAVPGIRQAYLFGSWARRYGGEPGPPPGDVDVLVVGNADLDDLDEAARRVEKILQLPVHIVRILPQRWDSPAWDDTFVADVRSKPKVLIAVRDTE</sequence>
<evidence type="ECO:0000313" key="3">
    <source>
        <dbReference type="Proteomes" id="UP000193928"/>
    </source>
</evidence>
<protein>
    <recommendedName>
        <fullName evidence="1">HTH arsR-type domain-containing protein</fullName>
    </recommendedName>
</protein>
<dbReference type="Pfam" id="PF01909">
    <property type="entry name" value="NTP_transf_2"/>
    <property type="match status" value="1"/>
</dbReference>
<dbReference type="InterPro" id="IPR036388">
    <property type="entry name" value="WH-like_DNA-bd_sf"/>
</dbReference>
<dbReference type="CDD" id="cd00090">
    <property type="entry name" value="HTH_ARSR"/>
    <property type="match status" value="1"/>
</dbReference>
<dbReference type="RefSeq" id="WP_085088045.1">
    <property type="nucleotide sequence ID" value="NZ_JACKSU010000053.1"/>
</dbReference>
<dbReference type="InterPro" id="IPR011991">
    <property type="entry name" value="ArsR-like_HTH"/>
</dbReference>
<dbReference type="InterPro" id="IPR036390">
    <property type="entry name" value="WH_DNA-bd_sf"/>
</dbReference>
<dbReference type="Gene3D" id="1.10.10.10">
    <property type="entry name" value="Winged helix-like DNA-binding domain superfamily/Winged helix DNA-binding domain"/>
    <property type="match status" value="1"/>
</dbReference>
<dbReference type="SUPFAM" id="SSF81301">
    <property type="entry name" value="Nucleotidyltransferase"/>
    <property type="match status" value="1"/>
</dbReference>
<dbReference type="CDD" id="cd05403">
    <property type="entry name" value="NT_KNTase_like"/>
    <property type="match status" value="1"/>
</dbReference>
<evidence type="ECO:0000313" key="2">
    <source>
        <dbReference type="EMBL" id="ORV82626.1"/>
    </source>
</evidence>
<dbReference type="GO" id="GO:0016779">
    <property type="term" value="F:nucleotidyltransferase activity"/>
    <property type="evidence" value="ECO:0007669"/>
    <property type="project" value="InterPro"/>
</dbReference>
<name>A0A1X1W7Q9_MYCGO</name>
<evidence type="ECO:0000259" key="1">
    <source>
        <dbReference type="PROSITE" id="PS50987"/>
    </source>
</evidence>
<dbReference type="InterPro" id="IPR001845">
    <property type="entry name" value="HTH_ArsR_DNA-bd_dom"/>
</dbReference>
<dbReference type="GO" id="GO:0003700">
    <property type="term" value="F:DNA-binding transcription factor activity"/>
    <property type="evidence" value="ECO:0007669"/>
    <property type="project" value="InterPro"/>
</dbReference>
<dbReference type="Gene3D" id="3.30.460.10">
    <property type="entry name" value="Beta Polymerase, domain 2"/>
    <property type="match status" value="1"/>
</dbReference>
<proteinExistence type="predicted"/>